<feature type="signal peptide" evidence="1">
    <location>
        <begin position="1"/>
        <end position="17"/>
    </location>
</feature>
<evidence type="ECO:0000256" key="1">
    <source>
        <dbReference type="SAM" id="SignalP"/>
    </source>
</evidence>
<comment type="caution">
    <text evidence="2">The sequence shown here is derived from an EMBL/GenBank/DDBJ whole genome shotgun (WGS) entry which is preliminary data.</text>
</comment>
<dbReference type="EMBL" id="CM026425">
    <property type="protein sequence ID" value="KAG0576244.1"/>
    <property type="molecule type" value="Genomic_DNA"/>
</dbReference>
<gene>
    <name evidence="2" type="ORF">KC19_5G066000</name>
</gene>
<keyword evidence="1" id="KW-0732">Signal</keyword>
<dbReference type="AlphaFoldDB" id="A0A8T0HYL4"/>
<sequence>MAVVALFPGFQLVLVFSCCTRSEQYLKVDRMYATCCNCFAFQRPDALVFLCRLQC</sequence>
<organism evidence="2 3">
    <name type="scientific">Ceratodon purpureus</name>
    <name type="common">Fire moss</name>
    <name type="synonym">Dicranum purpureum</name>
    <dbReference type="NCBI Taxonomy" id="3225"/>
    <lineage>
        <taxon>Eukaryota</taxon>
        <taxon>Viridiplantae</taxon>
        <taxon>Streptophyta</taxon>
        <taxon>Embryophyta</taxon>
        <taxon>Bryophyta</taxon>
        <taxon>Bryophytina</taxon>
        <taxon>Bryopsida</taxon>
        <taxon>Dicranidae</taxon>
        <taxon>Pseudoditrichales</taxon>
        <taxon>Ditrichaceae</taxon>
        <taxon>Ceratodon</taxon>
    </lineage>
</organism>
<reference evidence="2" key="1">
    <citation type="submission" date="2020-06" db="EMBL/GenBank/DDBJ databases">
        <title>WGS assembly of Ceratodon purpureus strain R40.</title>
        <authorList>
            <person name="Carey S.B."/>
            <person name="Jenkins J."/>
            <person name="Shu S."/>
            <person name="Lovell J.T."/>
            <person name="Sreedasyam A."/>
            <person name="Maumus F."/>
            <person name="Tiley G.P."/>
            <person name="Fernandez-Pozo N."/>
            <person name="Barry K."/>
            <person name="Chen C."/>
            <person name="Wang M."/>
            <person name="Lipzen A."/>
            <person name="Daum C."/>
            <person name="Saski C.A."/>
            <person name="Payton A.C."/>
            <person name="Mcbreen J.C."/>
            <person name="Conrad R.E."/>
            <person name="Kollar L.M."/>
            <person name="Olsson S."/>
            <person name="Huttunen S."/>
            <person name="Landis J.B."/>
            <person name="Wickett N.J."/>
            <person name="Johnson M.G."/>
            <person name="Rensing S.A."/>
            <person name="Grimwood J."/>
            <person name="Schmutz J."/>
            <person name="Mcdaniel S.F."/>
        </authorList>
    </citation>
    <scope>NUCLEOTIDE SEQUENCE</scope>
    <source>
        <strain evidence="2">R40</strain>
    </source>
</reference>
<accession>A0A8T0HYL4</accession>
<evidence type="ECO:0008006" key="4">
    <source>
        <dbReference type="Google" id="ProtNLM"/>
    </source>
</evidence>
<protein>
    <recommendedName>
        <fullName evidence="4">Secreted protein</fullName>
    </recommendedName>
</protein>
<keyword evidence="3" id="KW-1185">Reference proteome</keyword>
<dbReference type="Proteomes" id="UP000822688">
    <property type="component" value="Chromosome 5"/>
</dbReference>
<proteinExistence type="predicted"/>
<evidence type="ECO:0000313" key="2">
    <source>
        <dbReference type="EMBL" id="KAG0576244.1"/>
    </source>
</evidence>
<evidence type="ECO:0000313" key="3">
    <source>
        <dbReference type="Proteomes" id="UP000822688"/>
    </source>
</evidence>
<feature type="chain" id="PRO_5035754414" description="Secreted protein" evidence="1">
    <location>
        <begin position="18"/>
        <end position="55"/>
    </location>
</feature>
<name>A0A8T0HYL4_CERPU</name>